<dbReference type="EMBL" id="MU004181">
    <property type="protein sequence ID" value="KAF2502327.1"/>
    <property type="molecule type" value="Genomic_DNA"/>
</dbReference>
<reference evidence="7" key="1">
    <citation type="journal article" date="2020" name="Stud. Mycol.">
        <title>101 Dothideomycetes genomes: a test case for predicting lifestyles and emergence of pathogens.</title>
        <authorList>
            <person name="Haridas S."/>
            <person name="Albert R."/>
            <person name="Binder M."/>
            <person name="Bloem J."/>
            <person name="Labutti K."/>
            <person name="Salamov A."/>
            <person name="Andreopoulos B."/>
            <person name="Baker S."/>
            <person name="Barry K."/>
            <person name="Bills G."/>
            <person name="Bluhm B."/>
            <person name="Cannon C."/>
            <person name="Castanera R."/>
            <person name="Culley D."/>
            <person name="Daum C."/>
            <person name="Ezra D."/>
            <person name="Gonzalez J."/>
            <person name="Henrissat B."/>
            <person name="Kuo A."/>
            <person name="Liang C."/>
            <person name="Lipzen A."/>
            <person name="Lutzoni F."/>
            <person name="Magnuson J."/>
            <person name="Mondo S."/>
            <person name="Nolan M."/>
            <person name="Ohm R."/>
            <person name="Pangilinan J."/>
            <person name="Park H.-J."/>
            <person name="Ramirez L."/>
            <person name="Alfaro M."/>
            <person name="Sun H."/>
            <person name="Tritt A."/>
            <person name="Yoshinaga Y."/>
            <person name="Zwiers L.-H."/>
            <person name="Turgeon B."/>
            <person name="Goodwin S."/>
            <person name="Spatafora J."/>
            <person name="Crous P."/>
            <person name="Grigoriev I."/>
        </authorList>
    </citation>
    <scope>NUCLEOTIDE SEQUENCE</scope>
    <source>
        <strain evidence="7">CBS 269.34</strain>
    </source>
</reference>
<dbReference type="InterPro" id="IPR006710">
    <property type="entry name" value="Glyco_hydro_43"/>
</dbReference>
<comment type="similarity">
    <text evidence="2">Belongs to the glycosyl hydrolase 43 family.</text>
</comment>
<dbReference type="GO" id="GO:0005975">
    <property type="term" value="P:carbohydrate metabolic process"/>
    <property type="evidence" value="ECO:0007669"/>
    <property type="project" value="InterPro"/>
</dbReference>
<dbReference type="Proteomes" id="UP000799750">
    <property type="component" value="Unassembled WGS sequence"/>
</dbReference>
<evidence type="ECO:0000256" key="5">
    <source>
        <dbReference type="ARBA" id="ARBA00042202"/>
    </source>
</evidence>
<dbReference type="OrthoDB" id="195678at2759"/>
<feature type="non-terminal residue" evidence="7">
    <location>
        <position position="1"/>
    </location>
</feature>
<proteinExistence type="inferred from homology"/>
<evidence type="ECO:0000256" key="3">
    <source>
        <dbReference type="ARBA" id="ARBA00022801"/>
    </source>
</evidence>
<protein>
    <recommendedName>
        <fullName evidence="5">Endo-1,5-alpha-L-arabinanase A</fullName>
    </recommendedName>
</protein>
<dbReference type="PANTHER" id="PTHR43301">
    <property type="entry name" value="ARABINAN ENDO-1,5-ALPHA-L-ARABINOSIDASE"/>
    <property type="match status" value="1"/>
</dbReference>
<keyword evidence="8" id="KW-1185">Reference proteome</keyword>
<dbReference type="AlphaFoldDB" id="A0A6A6RFT9"/>
<keyword evidence="4" id="KW-0326">Glycosidase</keyword>
<dbReference type="GO" id="GO:0004553">
    <property type="term" value="F:hydrolase activity, hydrolyzing O-glycosyl compounds"/>
    <property type="evidence" value="ECO:0007669"/>
    <property type="project" value="InterPro"/>
</dbReference>
<dbReference type="Gene3D" id="2.115.10.20">
    <property type="entry name" value="Glycosyl hydrolase domain, family 43"/>
    <property type="match status" value="1"/>
</dbReference>
<dbReference type="InterPro" id="IPR050727">
    <property type="entry name" value="GH43_arabinanases"/>
</dbReference>
<dbReference type="PANTHER" id="PTHR43301:SF3">
    <property type="entry name" value="ARABINAN ENDO-1,5-ALPHA-L-ARABINOSIDASE A-RELATED"/>
    <property type="match status" value="1"/>
</dbReference>
<evidence type="ECO:0000313" key="7">
    <source>
        <dbReference type="EMBL" id="KAF2502327.1"/>
    </source>
</evidence>
<dbReference type="Pfam" id="PF04616">
    <property type="entry name" value="Glyco_hydro_43"/>
    <property type="match status" value="1"/>
</dbReference>
<keyword evidence="3" id="KW-0378">Hydrolase</keyword>
<dbReference type="InterPro" id="IPR023296">
    <property type="entry name" value="Glyco_hydro_beta-prop_sf"/>
</dbReference>
<feature type="site" description="Important for catalytic activity, responsible for pKa modulation of the active site Glu and correct orientation of both the proton donor and substrate" evidence="6">
    <location>
        <position position="41"/>
    </location>
</feature>
<evidence type="ECO:0000256" key="4">
    <source>
        <dbReference type="ARBA" id="ARBA00023295"/>
    </source>
</evidence>
<evidence type="ECO:0000256" key="1">
    <source>
        <dbReference type="ARBA" id="ARBA00004834"/>
    </source>
</evidence>
<sequence>SYIGFQNSQIGVATSETLEPGSWTDHGSLGIPLSKDYNLIDPNLFQESSTAPIYFSFGSAWDGVFQTTLDSSTLALDSATSSVNLASNSTVPPGQTWPGVTEGSYQFWWPVGGRKYYYLFFSSGACCNVPPNLAQPGDEYKVMVCRSTSQSGPFLDKAGRNCATENGGTLVLSSHGDVYAPGGQGVLYDSTLKKPVIYYHYVKPSIGYDSSQFQFGYNYLDFSSGWPVLTT</sequence>
<evidence type="ECO:0000256" key="2">
    <source>
        <dbReference type="ARBA" id="ARBA00009865"/>
    </source>
</evidence>
<gene>
    <name evidence="7" type="ORF">BU16DRAFT_449798</name>
</gene>
<name>A0A6A6RFT9_9PEZI</name>
<comment type="pathway">
    <text evidence="1">Glycan metabolism; L-arabinan degradation.</text>
</comment>
<evidence type="ECO:0000256" key="6">
    <source>
        <dbReference type="PIRSR" id="PIRSR606710-2"/>
    </source>
</evidence>
<organism evidence="7 8">
    <name type="scientific">Lophium mytilinum</name>
    <dbReference type="NCBI Taxonomy" id="390894"/>
    <lineage>
        <taxon>Eukaryota</taxon>
        <taxon>Fungi</taxon>
        <taxon>Dikarya</taxon>
        <taxon>Ascomycota</taxon>
        <taxon>Pezizomycotina</taxon>
        <taxon>Dothideomycetes</taxon>
        <taxon>Pleosporomycetidae</taxon>
        <taxon>Mytilinidiales</taxon>
        <taxon>Mytilinidiaceae</taxon>
        <taxon>Lophium</taxon>
    </lineage>
</organism>
<evidence type="ECO:0000313" key="8">
    <source>
        <dbReference type="Proteomes" id="UP000799750"/>
    </source>
</evidence>
<dbReference type="SUPFAM" id="SSF75005">
    <property type="entry name" value="Arabinanase/levansucrase/invertase"/>
    <property type="match status" value="1"/>
</dbReference>
<accession>A0A6A6RFT9</accession>